<proteinExistence type="predicted"/>
<accession>X0XXM7</accession>
<dbReference type="AlphaFoldDB" id="X0XXM7"/>
<sequence length="91" mass="9762">AAGIWSTKPPMKAPSAKKPPRARIKKKKRRTGPRLSPAKRKADSKHKAIIPWETGGGTGFYNMPTAQRAQKVAGRCGACGAYYGYDGGCLC</sequence>
<protein>
    <submittedName>
        <fullName evidence="2">Uncharacterized protein</fullName>
    </submittedName>
</protein>
<evidence type="ECO:0000256" key="1">
    <source>
        <dbReference type="SAM" id="MobiDB-lite"/>
    </source>
</evidence>
<organism evidence="2">
    <name type="scientific">marine sediment metagenome</name>
    <dbReference type="NCBI Taxonomy" id="412755"/>
    <lineage>
        <taxon>unclassified sequences</taxon>
        <taxon>metagenomes</taxon>
        <taxon>ecological metagenomes</taxon>
    </lineage>
</organism>
<dbReference type="EMBL" id="BARS01046115">
    <property type="protein sequence ID" value="GAG39947.1"/>
    <property type="molecule type" value="Genomic_DNA"/>
</dbReference>
<gene>
    <name evidence="2" type="ORF">S01H1_69453</name>
</gene>
<feature type="region of interest" description="Disordered" evidence="1">
    <location>
        <begin position="1"/>
        <end position="47"/>
    </location>
</feature>
<reference evidence="2" key="1">
    <citation type="journal article" date="2014" name="Front. Microbiol.">
        <title>High frequency of phylogenetically diverse reductive dehalogenase-homologous genes in deep subseafloor sedimentary metagenomes.</title>
        <authorList>
            <person name="Kawai M."/>
            <person name="Futagami T."/>
            <person name="Toyoda A."/>
            <person name="Takaki Y."/>
            <person name="Nishi S."/>
            <person name="Hori S."/>
            <person name="Arai W."/>
            <person name="Tsubouchi T."/>
            <person name="Morono Y."/>
            <person name="Uchiyama I."/>
            <person name="Ito T."/>
            <person name="Fujiyama A."/>
            <person name="Inagaki F."/>
            <person name="Takami H."/>
        </authorList>
    </citation>
    <scope>NUCLEOTIDE SEQUENCE</scope>
    <source>
        <strain evidence="2">Expedition CK06-06</strain>
    </source>
</reference>
<evidence type="ECO:0000313" key="2">
    <source>
        <dbReference type="EMBL" id="GAG39947.1"/>
    </source>
</evidence>
<feature type="compositionally biased region" description="Basic residues" evidence="1">
    <location>
        <begin position="18"/>
        <end position="47"/>
    </location>
</feature>
<name>X0XXM7_9ZZZZ</name>
<feature type="non-terminal residue" evidence="2">
    <location>
        <position position="1"/>
    </location>
</feature>
<comment type="caution">
    <text evidence="2">The sequence shown here is derived from an EMBL/GenBank/DDBJ whole genome shotgun (WGS) entry which is preliminary data.</text>
</comment>